<dbReference type="PIRSF" id="PIRSF018266">
    <property type="entry name" value="FecR"/>
    <property type="match status" value="1"/>
</dbReference>
<dbReference type="InterPro" id="IPR006860">
    <property type="entry name" value="FecR"/>
</dbReference>
<feature type="domain" description="FecR protein" evidence="2">
    <location>
        <begin position="129"/>
        <end position="217"/>
    </location>
</feature>
<organism evidence="4 5">
    <name type="scientific">Chitinophaga caeni</name>
    <dbReference type="NCBI Taxonomy" id="2029983"/>
    <lineage>
        <taxon>Bacteria</taxon>
        <taxon>Pseudomonadati</taxon>
        <taxon>Bacteroidota</taxon>
        <taxon>Chitinophagia</taxon>
        <taxon>Chitinophagales</taxon>
        <taxon>Chitinophagaceae</taxon>
        <taxon>Chitinophaga</taxon>
    </lineage>
</organism>
<dbReference type="OrthoDB" id="1523735at2"/>
<evidence type="ECO:0008006" key="6">
    <source>
        <dbReference type="Google" id="ProtNLM"/>
    </source>
</evidence>
<dbReference type="GO" id="GO:0016989">
    <property type="term" value="F:sigma factor antagonist activity"/>
    <property type="evidence" value="ECO:0007669"/>
    <property type="project" value="TreeGrafter"/>
</dbReference>
<dbReference type="Gene3D" id="3.55.50.30">
    <property type="match status" value="1"/>
</dbReference>
<gene>
    <name evidence="4" type="ORF">COR50_00070</name>
</gene>
<dbReference type="PANTHER" id="PTHR30273">
    <property type="entry name" value="PERIPLASMIC SIGNAL SENSOR AND SIGMA FACTOR ACTIVATOR FECR-RELATED"/>
    <property type="match status" value="1"/>
</dbReference>
<reference evidence="4 5" key="1">
    <citation type="submission" date="2017-10" db="EMBL/GenBank/DDBJ databases">
        <title>Paenichitinophaga pekingensis gen. nov., sp. nov., isolated from activated sludge.</title>
        <authorList>
            <person name="Jin D."/>
            <person name="Kong X."/>
            <person name="Deng Y."/>
            <person name="Bai Z."/>
        </authorList>
    </citation>
    <scope>NUCLEOTIDE SEQUENCE [LARGE SCALE GENOMIC DNA]</scope>
    <source>
        <strain evidence="4 5">13</strain>
    </source>
</reference>
<evidence type="ECO:0000256" key="1">
    <source>
        <dbReference type="SAM" id="Phobius"/>
    </source>
</evidence>
<dbReference type="Pfam" id="PF04773">
    <property type="entry name" value="FecR"/>
    <property type="match status" value="1"/>
</dbReference>
<proteinExistence type="predicted"/>
<feature type="transmembrane region" description="Helical" evidence="1">
    <location>
        <begin position="86"/>
        <end position="104"/>
    </location>
</feature>
<protein>
    <recommendedName>
        <fullName evidence="6">FecR protein domain-containing protein</fullName>
    </recommendedName>
</protein>
<sequence>MQGISIEYFINNASFVNYCLAHGDADIQYWEDWLESNPLHAEIFEEAKARIQGAAWLLIAEKEKAAAMERLDQYLLQPARKSYWKYAWYAAAAVLILVFVGLYLQGERDINPLAKQEVQRQFPLYYKATENRQGFVLPDNSFVLLEKGSELQLDSAFGKWNRDMNLSGIAYFKASADEHLPFAVHAGDYLVTALGTAFKVQTDQQEFRVLLESGKVKVEHAATGKLMALLEPGQSYMVNLTGGSNAKGVQQTFSPQSLNTWKAEELIFDQSPVSDVIEQLEACYNIEIDIQDSTLLNETFTGRFKHDELKDVMDVLCFTLKKQYSFKDANNIEIK</sequence>
<accession>A0A291QP64</accession>
<dbReference type="EMBL" id="CP023777">
    <property type="protein sequence ID" value="ATL45683.1"/>
    <property type="molecule type" value="Genomic_DNA"/>
</dbReference>
<dbReference type="Gene3D" id="2.60.120.1440">
    <property type="match status" value="1"/>
</dbReference>
<dbReference type="Proteomes" id="UP000220133">
    <property type="component" value="Chromosome"/>
</dbReference>
<dbReference type="KEGG" id="cbae:COR50_00070"/>
<dbReference type="InterPro" id="IPR012373">
    <property type="entry name" value="Ferrdict_sens_TM"/>
</dbReference>
<name>A0A291QP64_9BACT</name>
<feature type="domain" description="Protein FecR C-terminal" evidence="3">
    <location>
        <begin position="265"/>
        <end position="332"/>
    </location>
</feature>
<dbReference type="InterPro" id="IPR032508">
    <property type="entry name" value="FecR_C"/>
</dbReference>
<evidence type="ECO:0000259" key="3">
    <source>
        <dbReference type="Pfam" id="PF16344"/>
    </source>
</evidence>
<dbReference type="AlphaFoldDB" id="A0A291QP64"/>
<evidence type="ECO:0000259" key="2">
    <source>
        <dbReference type="Pfam" id="PF04773"/>
    </source>
</evidence>
<dbReference type="Pfam" id="PF16344">
    <property type="entry name" value="FecR_C"/>
    <property type="match status" value="1"/>
</dbReference>
<keyword evidence="1" id="KW-1133">Transmembrane helix</keyword>
<keyword evidence="5" id="KW-1185">Reference proteome</keyword>
<keyword evidence="1" id="KW-0812">Transmembrane</keyword>
<evidence type="ECO:0000313" key="4">
    <source>
        <dbReference type="EMBL" id="ATL45683.1"/>
    </source>
</evidence>
<dbReference type="RefSeq" id="WP_098192073.1">
    <property type="nucleotide sequence ID" value="NZ_CP023777.1"/>
</dbReference>
<keyword evidence="1" id="KW-0472">Membrane</keyword>
<dbReference type="PANTHER" id="PTHR30273:SF2">
    <property type="entry name" value="PROTEIN FECR"/>
    <property type="match status" value="1"/>
</dbReference>
<evidence type="ECO:0000313" key="5">
    <source>
        <dbReference type="Proteomes" id="UP000220133"/>
    </source>
</evidence>